<dbReference type="GO" id="GO:0016126">
    <property type="term" value="P:sterol biosynthetic process"/>
    <property type="evidence" value="ECO:0007669"/>
    <property type="project" value="InterPro"/>
</dbReference>
<dbReference type="PANTHER" id="PTHR10835">
    <property type="entry name" value="SQUALENE MONOOXYGENASE"/>
    <property type="match status" value="1"/>
</dbReference>
<dbReference type="AlphaFoldDB" id="A0A7T7KXR5"/>
<proteinExistence type="predicted"/>
<feature type="domain" description="FAD-binding" evidence="1">
    <location>
        <begin position="5"/>
        <end position="307"/>
    </location>
</feature>
<dbReference type="Gene3D" id="3.50.50.60">
    <property type="entry name" value="FAD/NAD(P)-binding domain"/>
    <property type="match status" value="2"/>
</dbReference>
<sequence>MSDSVDAIVVGAGPVGCAAAHALADRGARVVVVERMERGPASPFAVEWLHPTAADVLLRWGLALPEGGHVRGTGVSMHLADEGHEPVVVPYRRGMRAVSMPHAELVDALRDSVLERPGVEVLTCARVTSATPDGTVRLTRDGQETRLRADLVVAADGRSSGVRRALFGHTPQTVVSHSAGVVLEGPGLPVYESFQVASEVPGHGVAIYSIAPDAIRVVLDVPPTHPRPPALHAYLHRHFVPLMPEVLRRPLADALAAGRLTWSATGFRPRVHYGEGRIALVGDAVGHIHPILAAGTTLGIQDALSLAAHGSAEAYAREHAGAGAATGRVAMALYRLLSRQEPGTARTAALAVDQLRRSPVLRDAVGDLLTGDEPGAAHLPVVTAFSTMLGIPAQDIAAAYGPDAYLLSRR</sequence>
<dbReference type="KEGG" id="slf:JEQ17_25945"/>
<keyword evidence="2" id="KW-0503">Monooxygenase</keyword>
<name>A0A7T7KXR5_9ACTN</name>
<dbReference type="GO" id="GO:0071949">
    <property type="term" value="F:FAD binding"/>
    <property type="evidence" value="ECO:0007669"/>
    <property type="project" value="InterPro"/>
</dbReference>
<dbReference type="RefSeq" id="WP_200397445.1">
    <property type="nucleotide sequence ID" value="NZ_CP066831.1"/>
</dbReference>
<dbReference type="EMBL" id="CP066831">
    <property type="protein sequence ID" value="QQM42530.1"/>
    <property type="molecule type" value="Genomic_DNA"/>
</dbReference>
<dbReference type="SUPFAM" id="SSF51905">
    <property type="entry name" value="FAD/NAD(P)-binding domain"/>
    <property type="match status" value="1"/>
</dbReference>
<accession>A0A7T7KXR5</accession>
<dbReference type="GO" id="GO:0004506">
    <property type="term" value="F:squalene monooxygenase activity"/>
    <property type="evidence" value="ECO:0007669"/>
    <property type="project" value="InterPro"/>
</dbReference>
<dbReference type="InterPro" id="IPR040125">
    <property type="entry name" value="Squalene_monox"/>
</dbReference>
<dbReference type="InterPro" id="IPR036188">
    <property type="entry name" value="FAD/NAD-bd_sf"/>
</dbReference>
<keyword evidence="3" id="KW-1185">Reference proteome</keyword>
<dbReference type="PANTHER" id="PTHR10835:SF0">
    <property type="entry name" value="SQUALENE MONOOXYGENASE"/>
    <property type="match status" value="1"/>
</dbReference>
<evidence type="ECO:0000313" key="2">
    <source>
        <dbReference type="EMBL" id="QQM42530.1"/>
    </source>
</evidence>
<dbReference type="PRINTS" id="PR00420">
    <property type="entry name" value="RNGMNOXGNASE"/>
</dbReference>
<evidence type="ECO:0000313" key="3">
    <source>
        <dbReference type="Proteomes" id="UP000595636"/>
    </source>
</evidence>
<gene>
    <name evidence="2" type="ORF">JEQ17_25945</name>
</gene>
<reference evidence="2 3" key="1">
    <citation type="submission" date="2020-12" db="EMBL/GenBank/DDBJ databases">
        <title>A novel species.</title>
        <authorList>
            <person name="Li K."/>
        </authorList>
    </citation>
    <scope>NUCLEOTIDE SEQUENCE [LARGE SCALE GENOMIC DNA]</scope>
    <source>
        <strain evidence="2 3">ZYC-3</strain>
    </source>
</reference>
<protein>
    <submittedName>
        <fullName evidence="2">FAD-dependent monooxygenase</fullName>
    </submittedName>
</protein>
<organism evidence="2 3">
    <name type="scientific">Streptomyces liliifuscus</name>
    <dbReference type="NCBI Taxonomy" id="2797636"/>
    <lineage>
        <taxon>Bacteria</taxon>
        <taxon>Bacillati</taxon>
        <taxon>Actinomycetota</taxon>
        <taxon>Actinomycetes</taxon>
        <taxon>Kitasatosporales</taxon>
        <taxon>Streptomycetaceae</taxon>
        <taxon>Streptomyces</taxon>
    </lineage>
</organism>
<dbReference type="Proteomes" id="UP000595636">
    <property type="component" value="Chromosome"/>
</dbReference>
<evidence type="ECO:0000259" key="1">
    <source>
        <dbReference type="Pfam" id="PF01494"/>
    </source>
</evidence>
<dbReference type="Pfam" id="PF01494">
    <property type="entry name" value="FAD_binding_3"/>
    <property type="match status" value="1"/>
</dbReference>
<keyword evidence="2" id="KW-0560">Oxidoreductase</keyword>
<dbReference type="InterPro" id="IPR002938">
    <property type="entry name" value="FAD-bd"/>
</dbReference>